<dbReference type="Proteomes" id="UP000595437">
    <property type="component" value="Chromosome 14"/>
</dbReference>
<dbReference type="PANTHER" id="PTHR47326:SF1">
    <property type="entry name" value="HTH PSQ-TYPE DOMAIN-CONTAINING PROTEIN"/>
    <property type="match status" value="1"/>
</dbReference>
<evidence type="ECO:0000313" key="1">
    <source>
        <dbReference type="EMBL" id="QQP39553.1"/>
    </source>
</evidence>
<dbReference type="GO" id="GO:0003676">
    <property type="term" value="F:nucleic acid binding"/>
    <property type="evidence" value="ECO:0007669"/>
    <property type="project" value="InterPro"/>
</dbReference>
<gene>
    <name evidence="1" type="ORF">FKW44_020476</name>
</gene>
<accession>A0A7T8GXB9</accession>
<organism evidence="1 2">
    <name type="scientific">Caligus rogercresseyi</name>
    <name type="common">Sea louse</name>
    <dbReference type="NCBI Taxonomy" id="217165"/>
    <lineage>
        <taxon>Eukaryota</taxon>
        <taxon>Metazoa</taxon>
        <taxon>Ecdysozoa</taxon>
        <taxon>Arthropoda</taxon>
        <taxon>Crustacea</taxon>
        <taxon>Multicrustacea</taxon>
        <taxon>Hexanauplia</taxon>
        <taxon>Copepoda</taxon>
        <taxon>Siphonostomatoida</taxon>
        <taxon>Caligidae</taxon>
        <taxon>Caligus</taxon>
    </lineage>
</organism>
<dbReference type="AlphaFoldDB" id="A0A7T8GXB9"/>
<keyword evidence="2" id="KW-1185">Reference proteome</keyword>
<dbReference type="PANTHER" id="PTHR47326">
    <property type="entry name" value="TRANSPOSABLE ELEMENT TC3 TRANSPOSASE-LIKE PROTEIN"/>
    <property type="match status" value="1"/>
</dbReference>
<name>A0A7T8GXB9_CALRO</name>
<dbReference type="InterPro" id="IPR036397">
    <property type="entry name" value="RNaseH_sf"/>
</dbReference>
<proteinExistence type="predicted"/>
<dbReference type="OrthoDB" id="6368480at2759"/>
<sequence length="141" mass="16245">MHLIRFPTDYRLTAADYIEILRTKFIPWVQENFPDWNVVLQQDGAPVHTARATQVFVGQEMDIWTKDLWPPQSPDANPLDYVFWPHIESKACKLCHPNIATLKAAVNQEWAGMDEDFVVKICQAFRKRLMAIVAANGGYIE</sequence>
<dbReference type="Gene3D" id="3.30.420.10">
    <property type="entry name" value="Ribonuclease H-like superfamily/Ribonuclease H"/>
    <property type="match status" value="1"/>
</dbReference>
<protein>
    <submittedName>
        <fullName evidence="1">Transposable element</fullName>
    </submittedName>
</protein>
<dbReference type="EMBL" id="CP045903">
    <property type="protein sequence ID" value="QQP39553.1"/>
    <property type="molecule type" value="Genomic_DNA"/>
</dbReference>
<reference evidence="2" key="1">
    <citation type="submission" date="2021-01" db="EMBL/GenBank/DDBJ databases">
        <title>Caligus Genome Assembly.</title>
        <authorList>
            <person name="Gallardo-Escarate C."/>
        </authorList>
    </citation>
    <scope>NUCLEOTIDE SEQUENCE [LARGE SCALE GENOMIC DNA]</scope>
</reference>
<evidence type="ECO:0000313" key="2">
    <source>
        <dbReference type="Proteomes" id="UP000595437"/>
    </source>
</evidence>